<dbReference type="EMBL" id="JBHSBC010000022">
    <property type="protein sequence ID" value="MFC3982938.1"/>
    <property type="molecule type" value="Genomic_DNA"/>
</dbReference>
<proteinExistence type="predicted"/>
<dbReference type="PANTHER" id="PTHR35399:SF2">
    <property type="entry name" value="DUF839 DOMAIN-CONTAINING PROTEIN"/>
    <property type="match status" value="1"/>
</dbReference>
<dbReference type="SUPFAM" id="SSF63829">
    <property type="entry name" value="Calcium-dependent phosphotriesterase"/>
    <property type="match status" value="1"/>
</dbReference>
<comment type="caution">
    <text evidence="2">The sequence shown here is derived from an EMBL/GenBank/DDBJ whole genome shotgun (WGS) entry which is preliminary data.</text>
</comment>
<organism evidence="2 3">
    <name type="scientific">Streptosporangium jomthongense</name>
    <dbReference type="NCBI Taxonomy" id="1193683"/>
    <lineage>
        <taxon>Bacteria</taxon>
        <taxon>Bacillati</taxon>
        <taxon>Actinomycetota</taxon>
        <taxon>Actinomycetes</taxon>
        <taxon>Streptosporangiales</taxon>
        <taxon>Streptosporangiaceae</taxon>
        <taxon>Streptosporangium</taxon>
    </lineage>
</organism>
<accession>A0ABV8F644</accession>
<protein>
    <submittedName>
        <fullName evidence="2">PhoX family phosphatase</fullName>
    </submittedName>
</protein>
<dbReference type="RefSeq" id="WP_352015246.1">
    <property type="nucleotide sequence ID" value="NZ_JBHSBC010000022.1"/>
</dbReference>
<sequence length="701" mass="74812">MANVSPRRALPLLANPHGGGRSALTCWFRCGNQCAHDVQNTSENTYFGDVVAEVVSRRGVLRAGTLGALAIGAVATGAAPALAAPGPDDAAQAFGPGHGGPGGHGGHGGGRLTFTAVPPNTDDRVTVPEGYETAPVVRWGDPVLPDAPAFDFENQSADAQAKQFGYNNDFVTFFPLGGHRGLLWVNHEYTDENLMFRGYTNGDAATEEQIRIALAAHGGSVVEIERVGGTGQWRLVTRGRRRYNRRITALTPMRFTGPAAGGDLLKTAADPAGTTPVGTLNNCAGGTTPWGTVLSGEENFNQYFVNGNGVPEAQKPYLSRYGVSPTTGVPAGNRRFDRVEERFDLAKHPNEVNRFGWIVEIDPFDPTSTPIKRTALGRLAHEGATTTLARDGRVVAYMGDDSRFEYVYKFVSKRRYIPGFDRHNRTLLDEGTLYVAKFTGDSPAKEIDGSGKLPSDGSFDGSGQWIPLVTGGISHVPGMTAQEVLVYTRSAADKVGATKMDRPEDVERNPVTGGVYVALTNNANRTPAQVDEANPRPANKHGHILEITERRDDAGATTFSWSLPLVCGDPNDPATYFAGFDKTKVSPISCPDNVAFDGDGNLWISTDGNQLGAHDGLFVMPVRGPERGHLKQFLSVPVGAETCGPLVSPDQRSVFTAVQHPGETNGATPEAPSSHWPDGGTSQPRPAVVVTWHRRGGKIGS</sequence>
<gene>
    <name evidence="2" type="ORF">ACFOYY_22580</name>
</gene>
<name>A0ABV8F644_9ACTN</name>
<feature type="region of interest" description="Disordered" evidence="1">
    <location>
        <begin position="660"/>
        <end position="686"/>
    </location>
</feature>
<dbReference type="Proteomes" id="UP001595698">
    <property type="component" value="Unassembled WGS sequence"/>
</dbReference>
<evidence type="ECO:0000313" key="3">
    <source>
        <dbReference type="Proteomes" id="UP001595698"/>
    </source>
</evidence>
<dbReference type="InterPro" id="IPR006311">
    <property type="entry name" value="TAT_signal"/>
</dbReference>
<dbReference type="PROSITE" id="PS51318">
    <property type="entry name" value="TAT"/>
    <property type="match status" value="1"/>
</dbReference>
<dbReference type="InterPro" id="IPR008557">
    <property type="entry name" value="PhoX"/>
</dbReference>
<keyword evidence="3" id="KW-1185">Reference proteome</keyword>
<dbReference type="Pfam" id="PF05787">
    <property type="entry name" value="PhoX"/>
    <property type="match status" value="1"/>
</dbReference>
<evidence type="ECO:0000256" key="1">
    <source>
        <dbReference type="SAM" id="MobiDB-lite"/>
    </source>
</evidence>
<evidence type="ECO:0000313" key="2">
    <source>
        <dbReference type="EMBL" id="MFC3982938.1"/>
    </source>
</evidence>
<dbReference type="PANTHER" id="PTHR35399">
    <property type="entry name" value="SLR8030 PROTEIN"/>
    <property type="match status" value="1"/>
</dbReference>
<reference evidence="3" key="1">
    <citation type="journal article" date="2019" name="Int. J. Syst. Evol. Microbiol.">
        <title>The Global Catalogue of Microorganisms (GCM) 10K type strain sequencing project: providing services to taxonomists for standard genome sequencing and annotation.</title>
        <authorList>
            <consortium name="The Broad Institute Genomics Platform"/>
            <consortium name="The Broad Institute Genome Sequencing Center for Infectious Disease"/>
            <person name="Wu L."/>
            <person name="Ma J."/>
        </authorList>
    </citation>
    <scope>NUCLEOTIDE SEQUENCE [LARGE SCALE GENOMIC DNA]</scope>
    <source>
        <strain evidence="3">TBRC 7912</strain>
    </source>
</reference>